<dbReference type="SUPFAM" id="SSF50965">
    <property type="entry name" value="Galactose oxidase, central domain"/>
    <property type="match status" value="1"/>
</dbReference>
<dbReference type="HOGENOM" id="CLU_059781_0_0_1"/>
<dbReference type="OrthoDB" id="3356102at2759"/>
<gene>
    <name evidence="2" type="ORF">A1Q1_03818</name>
</gene>
<evidence type="ECO:0000313" key="3">
    <source>
        <dbReference type="Proteomes" id="UP000002748"/>
    </source>
</evidence>
<dbReference type="InterPro" id="IPR011043">
    <property type="entry name" value="Gal_Oxase/kelch_b-propeller"/>
</dbReference>
<dbReference type="RefSeq" id="XP_014177718.1">
    <property type="nucleotide sequence ID" value="XM_014322243.1"/>
</dbReference>
<evidence type="ECO:0000313" key="2">
    <source>
        <dbReference type="EMBL" id="EJT47347.1"/>
    </source>
</evidence>
<keyword evidence="1" id="KW-0732">Signal</keyword>
<dbReference type="EMBL" id="ALBS01000256">
    <property type="protein sequence ID" value="EJT47347.1"/>
    <property type="molecule type" value="Genomic_DNA"/>
</dbReference>
<dbReference type="KEGG" id="tasa:A1Q1_03818"/>
<dbReference type="Proteomes" id="UP000002748">
    <property type="component" value="Unassembled WGS sequence"/>
</dbReference>
<organism evidence="2 3">
    <name type="scientific">Trichosporon asahii var. asahii (strain ATCC 90039 / CBS 2479 / JCM 2466 / KCTC 7840 / NBRC 103889/ NCYC 2677 / UAMH 7654)</name>
    <name type="common">Yeast</name>
    <dbReference type="NCBI Taxonomy" id="1186058"/>
    <lineage>
        <taxon>Eukaryota</taxon>
        <taxon>Fungi</taxon>
        <taxon>Dikarya</taxon>
        <taxon>Basidiomycota</taxon>
        <taxon>Agaricomycotina</taxon>
        <taxon>Tremellomycetes</taxon>
        <taxon>Trichosporonales</taxon>
        <taxon>Trichosporonaceae</taxon>
        <taxon>Trichosporon</taxon>
    </lineage>
</organism>
<protein>
    <submittedName>
        <fullName evidence="2">Uncharacterized protein</fullName>
    </submittedName>
</protein>
<accession>J6EWZ2</accession>
<evidence type="ECO:0000256" key="1">
    <source>
        <dbReference type="SAM" id="SignalP"/>
    </source>
</evidence>
<dbReference type="InterPro" id="IPR015915">
    <property type="entry name" value="Kelch-typ_b-propeller"/>
</dbReference>
<feature type="chain" id="PRO_5003787950" evidence="1">
    <location>
        <begin position="18"/>
        <end position="408"/>
    </location>
</feature>
<dbReference type="VEuPathDB" id="FungiDB:A1Q1_03818"/>
<comment type="caution">
    <text evidence="2">The sequence shown here is derived from an EMBL/GenBank/DDBJ whole genome shotgun (WGS) entry which is preliminary data.</text>
</comment>
<dbReference type="Gene3D" id="2.120.10.80">
    <property type="entry name" value="Kelch-type beta propeller"/>
    <property type="match status" value="1"/>
</dbReference>
<sequence length="408" mass="43242">MLALSALVTLLPALASAATCVQFDSDKNLYAFGGEQDVALGTADTWGSPSPRTLQATGRPPFTGKNMQCMLSQNANALYVLGADESDQSAIYIYDFAGDAWSKQESSSPPEAIGNSRSSAILDHDTNVIFTLTPQGQLWQADMSSIKNVAGGSVPWENVRTPKWFKEGYKVTAAQAANHINYFGVPDTPDATAEVFVIHYAYFQNQTQLYPTQNNGVSFPNRAGQATNFMSPDDSAPFQMLYVPDDFSQTYVVTHWTNPGDYLNTTGAPMGAALINSTQLLPPPELKDVDAAYAASVSDVVQINNKGEIYYIQNAVTKYNVDSEAKWQKLNYEYKVAEEAKQKAENDSKADASSASAISSQTSASAAASASASQAAAAGNKDAGGAIGVQASVGLTLTALAAGLASLL</sequence>
<reference evidence="2 3" key="1">
    <citation type="journal article" date="2012" name="Eukaryot. Cell">
        <title>Draft genome sequence of CBS 2479, the standard type strain of Trichosporon asahii.</title>
        <authorList>
            <person name="Yang R.Y."/>
            <person name="Li H.T."/>
            <person name="Zhu H."/>
            <person name="Zhou G.P."/>
            <person name="Wang M."/>
            <person name="Wang L."/>
        </authorList>
    </citation>
    <scope>NUCLEOTIDE SEQUENCE [LARGE SCALE GENOMIC DNA]</scope>
    <source>
        <strain evidence="3">ATCC 90039 / CBS 2479 / JCM 2466 / KCTC 7840 / NCYC 2677 / UAMH 7654</strain>
    </source>
</reference>
<feature type="signal peptide" evidence="1">
    <location>
        <begin position="1"/>
        <end position="17"/>
    </location>
</feature>
<proteinExistence type="predicted"/>
<dbReference type="AlphaFoldDB" id="J6EWZ2"/>
<dbReference type="GeneID" id="25987331"/>
<name>J6EWZ2_TRIAS</name>